<accession>A0ACC3MLQ4</accession>
<comment type="caution">
    <text evidence="1">The sequence shown here is derived from an EMBL/GenBank/DDBJ whole genome shotgun (WGS) entry which is preliminary data.</text>
</comment>
<name>A0ACC3MLQ4_9PEZI</name>
<protein>
    <submittedName>
        <fullName evidence="1">Uncharacterized protein</fullName>
    </submittedName>
</protein>
<proteinExistence type="predicted"/>
<dbReference type="EMBL" id="JAUTXU010000224">
    <property type="protein sequence ID" value="KAK3697575.1"/>
    <property type="molecule type" value="Genomic_DNA"/>
</dbReference>
<sequence length="124" mass="14071">METIQHRAEQTETANGETLGARNTTRKKRVKSEAVMEDDEEQDLGEPRKLFADKYPSLAEDKHEIWEAFNRDTHGFDMTQPWLCTAVRDALEYTMSCAGAQGPSDQKLQEIIAKCCQETKTSAM</sequence>
<keyword evidence="2" id="KW-1185">Reference proteome</keyword>
<reference evidence="1" key="1">
    <citation type="submission" date="2023-07" db="EMBL/GenBank/DDBJ databases">
        <title>Black Yeasts Isolated from many extreme environments.</title>
        <authorList>
            <person name="Coleine C."/>
            <person name="Stajich J.E."/>
            <person name="Selbmann L."/>
        </authorList>
    </citation>
    <scope>NUCLEOTIDE SEQUENCE</scope>
    <source>
        <strain evidence="1">CCFEE 5714</strain>
    </source>
</reference>
<gene>
    <name evidence="1" type="ORF">LTR37_017406</name>
</gene>
<organism evidence="1 2">
    <name type="scientific">Vermiconidia calcicola</name>
    <dbReference type="NCBI Taxonomy" id="1690605"/>
    <lineage>
        <taxon>Eukaryota</taxon>
        <taxon>Fungi</taxon>
        <taxon>Dikarya</taxon>
        <taxon>Ascomycota</taxon>
        <taxon>Pezizomycotina</taxon>
        <taxon>Dothideomycetes</taxon>
        <taxon>Dothideomycetidae</taxon>
        <taxon>Mycosphaerellales</taxon>
        <taxon>Extremaceae</taxon>
        <taxon>Vermiconidia</taxon>
    </lineage>
</organism>
<evidence type="ECO:0000313" key="2">
    <source>
        <dbReference type="Proteomes" id="UP001281147"/>
    </source>
</evidence>
<dbReference type="Proteomes" id="UP001281147">
    <property type="component" value="Unassembled WGS sequence"/>
</dbReference>
<evidence type="ECO:0000313" key="1">
    <source>
        <dbReference type="EMBL" id="KAK3697575.1"/>
    </source>
</evidence>